<keyword evidence="15" id="KW-1185">Reference proteome</keyword>
<dbReference type="OrthoDB" id="9803846at2"/>
<dbReference type="InterPro" id="IPR015421">
    <property type="entry name" value="PyrdxlP-dep_Trfase_major"/>
</dbReference>
<organism evidence="14 15">
    <name type="scientific">Wenzhouxiangella marina</name>
    <dbReference type="NCBI Taxonomy" id="1579979"/>
    <lineage>
        <taxon>Bacteria</taxon>
        <taxon>Pseudomonadati</taxon>
        <taxon>Pseudomonadota</taxon>
        <taxon>Gammaproteobacteria</taxon>
        <taxon>Chromatiales</taxon>
        <taxon>Wenzhouxiangellaceae</taxon>
        <taxon>Wenzhouxiangella</taxon>
    </lineage>
</organism>
<dbReference type="GO" id="GO:0030170">
    <property type="term" value="F:pyridoxal phosphate binding"/>
    <property type="evidence" value="ECO:0007669"/>
    <property type="project" value="UniProtKB-UniRule"/>
</dbReference>
<evidence type="ECO:0000256" key="6">
    <source>
        <dbReference type="ARBA" id="ARBA00022490"/>
    </source>
</evidence>
<feature type="modified residue" description="N6-(pyridoxal phosphate)lysine" evidence="11 12">
    <location>
        <position position="244"/>
    </location>
</feature>
<dbReference type="UniPathway" id="UPA00193"/>
<protein>
    <recommendedName>
        <fullName evidence="11">Serine hydroxymethyltransferase</fullName>
        <shortName evidence="11">SHMT</shortName>
        <shortName evidence="11">Serine methylase</shortName>
        <ecNumber evidence="11">2.1.2.1</ecNumber>
    </recommendedName>
</protein>
<dbReference type="KEGG" id="wma:WM2015_2240"/>
<comment type="subcellular location">
    <subcellularLocation>
        <location evidence="3 11">Cytoplasm</location>
    </subcellularLocation>
</comment>
<dbReference type="GO" id="GO:0035999">
    <property type="term" value="P:tetrahydrofolate interconversion"/>
    <property type="evidence" value="ECO:0007669"/>
    <property type="project" value="UniProtKB-UniRule"/>
</dbReference>
<dbReference type="SUPFAM" id="SSF53383">
    <property type="entry name" value="PLP-dependent transferases"/>
    <property type="match status" value="1"/>
</dbReference>
<accession>A0A0K0XY41</accession>
<dbReference type="PIRSF" id="PIRSF000412">
    <property type="entry name" value="SHMT"/>
    <property type="match status" value="1"/>
</dbReference>
<keyword evidence="10 11" id="KW-0663">Pyridoxal phosphate</keyword>
<evidence type="ECO:0000256" key="4">
    <source>
        <dbReference type="ARBA" id="ARBA00006376"/>
    </source>
</evidence>
<dbReference type="InterPro" id="IPR015422">
    <property type="entry name" value="PyrdxlP-dep_Trfase_small"/>
</dbReference>
<dbReference type="FunFam" id="3.40.640.10:FF:000001">
    <property type="entry name" value="Serine hydroxymethyltransferase"/>
    <property type="match status" value="1"/>
</dbReference>
<evidence type="ECO:0000256" key="12">
    <source>
        <dbReference type="PIRSR" id="PIRSR000412-50"/>
    </source>
</evidence>
<dbReference type="PANTHER" id="PTHR11680:SF50">
    <property type="entry name" value="SERINE HYDROXYMETHYLTRANSFERASE"/>
    <property type="match status" value="1"/>
</dbReference>
<feature type="binding site" evidence="11">
    <location>
        <position position="135"/>
    </location>
    <ligand>
        <name>(6S)-5,6,7,8-tetrahydrofolate</name>
        <dbReference type="ChEBI" id="CHEBI:57453"/>
    </ligand>
</feature>
<evidence type="ECO:0000256" key="3">
    <source>
        <dbReference type="ARBA" id="ARBA00004496"/>
    </source>
</evidence>
<feature type="binding site" evidence="11">
    <location>
        <position position="261"/>
    </location>
    <ligand>
        <name>(6S)-5,6,7,8-tetrahydrofolate</name>
        <dbReference type="ChEBI" id="CHEBI:57453"/>
    </ligand>
</feature>
<keyword evidence="8 11" id="KW-0028">Amino-acid biosynthesis</keyword>
<evidence type="ECO:0000256" key="5">
    <source>
        <dbReference type="ARBA" id="ARBA00011738"/>
    </source>
</evidence>
<comment type="function">
    <text evidence="11">Catalyzes the reversible interconversion of serine and glycine with tetrahydrofolate (THF) serving as the one-carbon carrier. This reaction serves as the major source of one-carbon groups required for the biosynthesis of purines, thymidylate, methionine, and other important biomolecules. Also exhibits THF-independent aldolase activity toward beta-hydroxyamino acids, producing glycine and aldehydes, via a retro-aldol mechanism.</text>
</comment>
<evidence type="ECO:0000256" key="2">
    <source>
        <dbReference type="ARBA" id="ARBA00001933"/>
    </source>
</evidence>
<gene>
    <name evidence="11" type="primary">glyA</name>
    <name evidence="14" type="ORF">WM2015_2240</name>
</gene>
<evidence type="ECO:0000313" key="15">
    <source>
        <dbReference type="Proteomes" id="UP000066624"/>
    </source>
</evidence>
<dbReference type="PANTHER" id="PTHR11680">
    <property type="entry name" value="SERINE HYDROXYMETHYLTRANSFERASE"/>
    <property type="match status" value="1"/>
</dbReference>
<evidence type="ECO:0000313" key="14">
    <source>
        <dbReference type="EMBL" id="AKS42603.1"/>
    </source>
</evidence>
<dbReference type="UniPathway" id="UPA00288">
    <property type="reaction ID" value="UER01023"/>
</dbReference>
<dbReference type="GO" id="GO:0005829">
    <property type="term" value="C:cytosol"/>
    <property type="evidence" value="ECO:0007669"/>
    <property type="project" value="TreeGrafter"/>
</dbReference>
<dbReference type="CDD" id="cd00378">
    <property type="entry name" value="SHMT"/>
    <property type="match status" value="1"/>
</dbReference>
<dbReference type="STRING" id="1579979.WM2015_2240"/>
<evidence type="ECO:0000256" key="11">
    <source>
        <dbReference type="HAMAP-Rule" id="MF_00051"/>
    </source>
</evidence>
<comment type="catalytic activity">
    <reaction evidence="1 11">
        <text>(6R)-5,10-methylene-5,6,7,8-tetrahydrofolate + glycine + H2O = (6S)-5,6,7,8-tetrahydrofolate + L-serine</text>
        <dbReference type="Rhea" id="RHEA:15481"/>
        <dbReference type="ChEBI" id="CHEBI:15377"/>
        <dbReference type="ChEBI" id="CHEBI:15636"/>
        <dbReference type="ChEBI" id="CHEBI:33384"/>
        <dbReference type="ChEBI" id="CHEBI:57305"/>
        <dbReference type="ChEBI" id="CHEBI:57453"/>
        <dbReference type="EC" id="2.1.2.1"/>
    </reaction>
</comment>
<feature type="site" description="Plays an important role in substrate specificity" evidence="11">
    <location>
        <position position="243"/>
    </location>
</feature>
<dbReference type="Proteomes" id="UP000066624">
    <property type="component" value="Chromosome"/>
</dbReference>
<dbReference type="InterPro" id="IPR019798">
    <property type="entry name" value="Ser_HO-MeTrfase_PLP_BS"/>
</dbReference>
<dbReference type="EC" id="2.1.2.1" evidence="11"/>
<keyword evidence="6 11" id="KW-0963">Cytoplasm</keyword>
<proteinExistence type="inferred from homology"/>
<dbReference type="HAMAP" id="MF_00051">
    <property type="entry name" value="SHMT"/>
    <property type="match status" value="1"/>
</dbReference>
<dbReference type="InterPro" id="IPR049943">
    <property type="entry name" value="Ser_HO-MeTrfase-like"/>
</dbReference>
<dbReference type="PROSITE" id="PS00096">
    <property type="entry name" value="SHMT"/>
    <property type="match status" value="1"/>
</dbReference>
<dbReference type="GO" id="GO:0019264">
    <property type="term" value="P:glycine biosynthetic process from serine"/>
    <property type="evidence" value="ECO:0007669"/>
    <property type="project" value="UniProtKB-UniRule"/>
</dbReference>
<comment type="cofactor">
    <cofactor evidence="2 11 12">
        <name>pyridoxal 5'-phosphate</name>
        <dbReference type="ChEBI" id="CHEBI:597326"/>
    </cofactor>
</comment>
<evidence type="ECO:0000256" key="1">
    <source>
        <dbReference type="ARBA" id="ARBA00001528"/>
    </source>
</evidence>
<feature type="binding site" evidence="11">
    <location>
        <begin position="370"/>
        <end position="372"/>
    </location>
    <ligand>
        <name>(6S)-5,6,7,8-tetrahydrofolate</name>
        <dbReference type="ChEBI" id="CHEBI:57453"/>
    </ligand>
</feature>
<dbReference type="FunFam" id="3.90.1150.10:FF:000003">
    <property type="entry name" value="Serine hydroxymethyltransferase"/>
    <property type="match status" value="1"/>
</dbReference>
<evidence type="ECO:0000256" key="8">
    <source>
        <dbReference type="ARBA" id="ARBA00022605"/>
    </source>
</evidence>
<evidence type="ECO:0000256" key="7">
    <source>
        <dbReference type="ARBA" id="ARBA00022563"/>
    </source>
</evidence>
<dbReference type="PATRIC" id="fig|1579979.3.peg.2289"/>
<name>A0A0K0XY41_9GAMM</name>
<dbReference type="Gene3D" id="3.40.640.10">
    <property type="entry name" value="Type I PLP-dependent aspartate aminotransferase-like (Major domain)"/>
    <property type="match status" value="1"/>
</dbReference>
<keyword evidence="7 11" id="KW-0554">One-carbon metabolism</keyword>
<dbReference type="InterPro" id="IPR039429">
    <property type="entry name" value="SHMT-like_dom"/>
</dbReference>
<keyword evidence="14" id="KW-0489">Methyltransferase</keyword>
<feature type="domain" description="Serine hydroxymethyltransferase-like" evidence="13">
    <location>
        <begin position="24"/>
        <end position="401"/>
    </location>
</feature>
<keyword evidence="9 11" id="KW-0808">Transferase</keyword>
<evidence type="ECO:0000259" key="13">
    <source>
        <dbReference type="Pfam" id="PF00464"/>
    </source>
</evidence>
<dbReference type="Pfam" id="PF00464">
    <property type="entry name" value="SHMT"/>
    <property type="match status" value="1"/>
</dbReference>
<dbReference type="GO" id="GO:0004372">
    <property type="term" value="F:glycine hydroxymethyltransferase activity"/>
    <property type="evidence" value="ECO:0007669"/>
    <property type="project" value="UniProtKB-UniRule"/>
</dbReference>
<comment type="similarity">
    <text evidence="4 11">Belongs to the SHMT family.</text>
</comment>
<reference evidence="14 15" key="1">
    <citation type="submission" date="2015-07" db="EMBL/GenBank/DDBJ databases">
        <authorList>
            <person name="Noorani M."/>
        </authorList>
    </citation>
    <scope>NUCLEOTIDE SEQUENCE [LARGE SCALE GENOMIC DNA]</scope>
    <source>
        <strain evidence="14 15">KCTC 42284</strain>
    </source>
</reference>
<comment type="subunit">
    <text evidence="5 11">Homodimer.</text>
</comment>
<dbReference type="EMBL" id="CP012154">
    <property type="protein sequence ID" value="AKS42603.1"/>
    <property type="molecule type" value="Genomic_DNA"/>
</dbReference>
<comment type="pathway">
    <text evidence="11">Amino-acid biosynthesis; glycine biosynthesis; glycine from L-serine: step 1/1.</text>
</comment>
<dbReference type="InterPro" id="IPR015424">
    <property type="entry name" value="PyrdxlP-dep_Trfase"/>
</dbReference>
<evidence type="ECO:0000256" key="10">
    <source>
        <dbReference type="ARBA" id="ARBA00022898"/>
    </source>
</evidence>
<feature type="binding site" evidence="11">
    <location>
        <begin position="139"/>
        <end position="141"/>
    </location>
    <ligand>
        <name>(6S)-5,6,7,8-tetrahydrofolate</name>
        <dbReference type="ChEBI" id="CHEBI:57453"/>
    </ligand>
</feature>
<dbReference type="AlphaFoldDB" id="A0A0K0XY41"/>
<dbReference type="GO" id="GO:0032259">
    <property type="term" value="P:methylation"/>
    <property type="evidence" value="ECO:0007669"/>
    <property type="project" value="UniProtKB-KW"/>
</dbReference>
<dbReference type="NCBIfam" id="NF000586">
    <property type="entry name" value="PRK00011.1"/>
    <property type="match status" value="1"/>
</dbReference>
<comment type="pathway">
    <text evidence="11">One-carbon metabolism; tetrahydrofolate interconversion.</text>
</comment>
<dbReference type="InterPro" id="IPR001085">
    <property type="entry name" value="Ser_HO-MeTrfase"/>
</dbReference>
<dbReference type="Gene3D" id="3.90.1150.10">
    <property type="entry name" value="Aspartate Aminotransferase, domain 1"/>
    <property type="match status" value="1"/>
</dbReference>
<evidence type="ECO:0000256" key="9">
    <source>
        <dbReference type="ARBA" id="ARBA00022679"/>
    </source>
</evidence>
<sequence>MLSLRALSHSGNAAVFDDKYTIAGFDPELAKAIEAEEQRQEDHIELIASENYASPRVMEAQGSVLTNKYAEGYPGRRYYGGCEFVDIAEELAIERAKALFGASYANVQPHSGSQANQAVFHALLQPGDTILGMDLSEGGHLTHGAKVNVSGKLYHAVHYGLDRATGQIDYVRMAELAEEHRPKLLIGGFSAYSRVVDWARMREIADSVGAWFLVDMAHVAGLIAAGVYPNPVPHAHAVTSTTHKTLRGPRGGIILSSVDDEALTKKFNSLVFPGCQGGPLMHVIAAKAVAFKEALEPEFKAYQQRVIDNARAMAATVLERGYKVVSGGTDNHLFLIDLIDADITGKDAEEALGRANITVNKNTVPGEPRSPFVTSGLRIGTPAVTTRGFLPEDCARLAGLICDVLDHMGDESVIERSRASALELCRQYPVYRAA</sequence>
<dbReference type="GO" id="GO:0008168">
    <property type="term" value="F:methyltransferase activity"/>
    <property type="evidence" value="ECO:0007669"/>
    <property type="project" value="UniProtKB-KW"/>
</dbReference>